<dbReference type="Proteomes" id="UP001223336">
    <property type="component" value="Unassembled WGS sequence"/>
</dbReference>
<feature type="transmembrane region" description="Helical" evidence="13">
    <location>
        <begin position="6"/>
        <end position="27"/>
    </location>
</feature>
<evidence type="ECO:0000256" key="12">
    <source>
        <dbReference type="NCBIfam" id="TIGR04265"/>
    </source>
</evidence>
<dbReference type="CDD" id="cd09112">
    <property type="entry name" value="PLDc_CLS_2"/>
    <property type="match status" value="1"/>
</dbReference>
<accession>A0AA51MV59</accession>
<evidence type="ECO:0000313" key="17">
    <source>
        <dbReference type="Proteomes" id="UP001223336"/>
    </source>
</evidence>
<gene>
    <name evidence="16" type="primary">cls</name>
    <name evidence="15" type="ORF">RCC75_02845</name>
    <name evidence="16" type="ORF">RCG00_09940</name>
</gene>
<dbReference type="NCBIfam" id="TIGR04265">
    <property type="entry name" value="bac_cardiolipin"/>
    <property type="match status" value="1"/>
</dbReference>
<evidence type="ECO:0000313" key="15">
    <source>
        <dbReference type="EMBL" id="MDQ5767446.1"/>
    </source>
</evidence>
<evidence type="ECO:0000313" key="16">
    <source>
        <dbReference type="EMBL" id="WML89012.1"/>
    </source>
</evidence>
<dbReference type="GO" id="GO:0005886">
    <property type="term" value="C:plasma membrane"/>
    <property type="evidence" value="ECO:0007669"/>
    <property type="project" value="UniProtKB-SubCell"/>
</dbReference>
<evidence type="ECO:0000256" key="5">
    <source>
        <dbReference type="ARBA" id="ARBA00022692"/>
    </source>
</evidence>
<keyword evidence="8" id="KW-0443">Lipid metabolism</keyword>
<evidence type="ECO:0000256" key="4">
    <source>
        <dbReference type="ARBA" id="ARBA00022679"/>
    </source>
</evidence>
<dbReference type="Pfam" id="PF13396">
    <property type="entry name" value="PLDc_N"/>
    <property type="match status" value="1"/>
</dbReference>
<evidence type="ECO:0000259" key="14">
    <source>
        <dbReference type="PROSITE" id="PS50035"/>
    </source>
</evidence>
<evidence type="ECO:0000256" key="6">
    <source>
        <dbReference type="ARBA" id="ARBA00022737"/>
    </source>
</evidence>
<organism evidence="16">
    <name type="scientific">Thiothrix subterranea</name>
    <dbReference type="NCBI Taxonomy" id="2735563"/>
    <lineage>
        <taxon>Bacteria</taxon>
        <taxon>Pseudomonadati</taxon>
        <taxon>Pseudomonadota</taxon>
        <taxon>Gammaproteobacteria</taxon>
        <taxon>Thiotrichales</taxon>
        <taxon>Thiotrichaceae</taxon>
        <taxon>Thiothrix</taxon>
    </lineage>
</organism>
<dbReference type="PROSITE" id="PS50035">
    <property type="entry name" value="PLD"/>
    <property type="match status" value="2"/>
</dbReference>
<proteinExistence type="predicted"/>
<dbReference type="RefSeq" id="WP_308133758.1">
    <property type="nucleotide sequence ID" value="NZ_CP133217.1"/>
</dbReference>
<keyword evidence="9 13" id="KW-0472">Membrane</keyword>
<dbReference type="EC" id="2.7.8.-" evidence="12"/>
<dbReference type="InterPro" id="IPR022924">
    <property type="entry name" value="Cardiolipin_synthase"/>
</dbReference>
<evidence type="ECO:0000256" key="11">
    <source>
        <dbReference type="ARBA" id="ARBA00023264"/>
    </source>
</evidence>
<keyword evidence="3" id="KW-0444">Lipid biosynthesis</keyword>
<dbReference type="PANTHER" id="PTHR21248">
    <property type="entry name" value="CARDIOLIPIN SYNTHASE"/>
    <property type="match status" value="1"/>
</dbReference>
<keyword evidence="17" id="KW-1185">Reference proteome</keyword>
<feature type="domain" description="PLD phosphodiesterase" evidence="14">
    <location>
        <begin position="392"/>
        <end position="419"/>
    </location>
</feature>
<keyword evidence="2" id="KW-1003">Cell membrane</keyword>
<evidence type="ECO:0000256" key="1">
    <source>
        <dbReference type="ARBA" id="ARBA00004651"/>
    </source>
</evidence>
<keyword evidence="10" id="KW-0594">Phospholipid biosynthesis</keyword>
<dbReference type="CDD" id="cd09110">
    <property type="entry name" value="PLDc_CLS_1"/>
    <property type="match status" value="1"/>
</dbReference>
<dbReference type="InterPro" id="IPR025202">
    <property type="entry name" value="PLD-like_dom"/>
</dbReference>
<dbReference type="PANTHER" id="PTHR21248:SF22">
    <property type="entry name" value="PHOSPHOLIPASE D"/>
    <property type="match status" value="1"/>
</dbReference>
<dbReference type="Proteomes" id="UP001229862">
    <property type="component" value="Chromosome"/>
</dbReference>
<dbReference type="SUPFAM" id="SSF56024">
    <property type="entry name" value="Phospholipase D/nuclease"/>
    <property type="match status" value="2"/>
</dbReference>
<evidence type="ECO:0000256" key="2">
    <source>
        <dbReference type="ARBA" id="ARBA00022475"/>
    </source>
</evidence>
<keyword evidence="11" id="KW-1208">Phospholipid metabolism</keyword>
<comment type="subcellular location">
    <subcellularLocation>
        <location evidence="1">Cell membrane</location>
        <topology evidence="1">Multi-pass membrane protein</topology>
    </subcellularLocation>
</comment>
<dbReference type="SMART" id="SM00155">
    <property type="entry name" value="PLDc"/>
    <property type="match status" value="2"/>
</dbReference>
<evidence type="ECO:0000256" key="13">
    <source>
        <dbReference type="SAM" id="Phobius"/>
    </source>
</evidence>
<name>A0AA51MV59_9GAMM</name>
<dbReference type="GO" id="GO:0032049">
    <property type="term" value="P:cardiolipin biosynthetic process"/>
    <property type="evidence" value="ECO:0007669"/>
    <property type="project" value="UniProtKB-UniRule"/>
</dbReference>
<dbReference type="AlphaFoldDB" id="A0AA51MV59"/>
<evidence type="ECO:0000256" key="8">
    <source>
        <dbReference type="ARBA" id="ARBA00023098"/>
    </source>
</evidence>
<feature type="domain" description="PLD phosphodiesterase" evidence="14">
    <location>
        <begin position="218"/>
        <end position="245"/>
    </location>
</feature>
<evidence type="ECO:0000256" key="9">
    <source>
        <dbReference type="ARBA" id="ARBA00023136"/>
    </source>
</evidence>
<evidence type="ECO:0000256" key="10">
    <source>
        <dbReference type="ARBA" id="ARBA00023209"/>
    </source>
</evidence>
<sequence>MFVTAYLTSWFNTGLLLLDVIIVATLLPTVVQQRRESGATLAWVLAIVFVPFIGLLSFWVFGTTRLHLRRRKRRRVEEKLANTLQNVQVCLNGQQHIRGIPPSLLKLVNKLDEIGPVGGNAVDIMREGEQLFAVLEQAFAAATQHIHLVYYIWEADYTGERLRNALVQAAQRGVTVRLLVDDVGSRQANARFFAPLLAAGGQVERFLKVNVLSRQLNLNNRNHRKVVIIDGTLAFTGGMNVGDVYAGRGEPWQDLHARIQGPVVYTLQEVFCQDWYHATGEDLVSEVYFPVIADAGTIHAQFLASGPADERWQAIHTVLFAAMNLANTRIWIETPYFVPDRPILMALQTAALRGVDVRLLLPGKSDHPLVLYAGRSFIDDLLAAGVRVFEMYRAMPHAKAVMIDSNFATLGSANMDQRSFRLNFEGNIFFYSAEIASKLEQDFLNACANTQEVTEAQRRQLGKWQRLAESIARLLAPLL</sequence>
<dbReference type="InterPro" id="IPR001736">
    <property type="entry name" value="PLipase_D/transphosphatidylase"/>
</dbReference>
<dbReference type="GO" id="GO:0008808">
    <property type="term" value="F:cardiolipin synthase activity"/>
    <property type="evidence" value="ECO:0007669"/>
    <property type="project" value="UniProtKB-UniRule"/>
</dbReference>
<protein>
    <recommendedName>
        <fullName evidence="12">Cardiolipin synthase</fullName>
        <ecNumber evidence="12">2.7.8.-</ecNumber>
    </recommendedName>
</protein>
<keyword evidence="5 13" id="KW-0812">Transmembrane</keyword>
<dbReference type="EMBL" id="JAVFKN010000002">
    <property type="protein sequence ID" value="MDQ5767446.1"/>
    <property type="molecule type" value="Genomic_DNA"/>
</dbReference>
<dbReference type="InterPro" id="IPR027379">
    <property type="entry name" value="CLS_N"/>
</dbReference>
<dbReference type="EMBL" id="CP133217">
    <property type="protein sequence ID" value="WML89012.1"/>
    <property type="molecule type" value="Genomic_DNA"/>
</dbReference>
<dbReference type="Pfam" id="PF13091">
    <property type="entry name" value="PLDc_2"/>
    <property type="match status" value="2"/>
</dbReference>
<evidence type="ECO:0000256" key="3">
    <source>
        <dbReference type="ARBA" id="ARBA00022516"/>
    </source>
</evidence>
<keyword evidence="4" id="KW-0808">Transferase</keyword>
<dbReference type="Gene3D" id="3.30.870.10">
    <property type="entry name" value="Endonuclease Chain A"/>
    <property type="match status" value="2"/>
</dbReference>
<evidence type="ECO:0000256" key="7">
    <source>
        <dbReference type="ARBA" id="ARBA00022989"/>
    </source>
</evidence>
<feature type="transmembrane region" description="Helical" evidence="13">
    <location>
        <begin position="39"/>
        <end position="61"/>
    </location>
</feature>
<keyword evidence="7 13" id="KW-1133">Transmembrane helix</keyword>
<keyword evidence="6" id="KW-0677">Repeat</keyword>
<reference evidence="16 17" key="1">
    <citation type="submission" date="2023-08" db="EMBL/GenBank/DDBJ databases">
        <title>New molecular markers tilS and rpoB for phylogenetic and monitoring studies of the genus Thiothrix biodiversity.</title>
        <authorList>
            <person name="Ravin N.V."/>
            <person name="Smolyakov D."/>
            <person name="Markov N.D."/>
            <person name="Beletsky A.V."/>
            <person name="Mardanov A.V."/>
            <person name="Rudenko T.S."/>
            <person name="Grabovich M.Y."/>
        </authorList>
    </citation>
    <scope>NUCLEOTIDE SEQUENCE</scope>
    <source>
        <strain evidence="16">DNT52</strain>
        <strain evidence="15 17">H33</strain>
    </source>
</reference>